<sequence length="668" mass="73720">MEAFPRRESDRDVDAFEEDFNDRAGTEDVNEFGEDAGAIDVGQVQSDPDEDRDDDYGYFVGSVAFVWEQEVYTYGGLAHEGEFVTSVYRWSGRGACYEVTATAIDPEIGVPPGRYGHAAVVRGDSLYVFGGQGQFGSLNDLWVFDFVACTWTLVDVIGDPPPKRTGHCMCISDDVLFVFGGKDVQPGQDVVVYNDLYGFDLAESEWLTIDTQWKHPVGGESCAMAARDSVLYVLSPSETSIEMVVWVLQLSVQGTPRWTMVARAGQVPTPRTSYLSCTLGNNWIIHGGRVLLQDGVLGDTYAFHFPTAQWARLNPESDTDPRFSHSGACVDGALVILHGSRDSNIRGISEETGVCIAINLEAYLPFPVGDEDAEAKQSRFNEMETERKEEEVAEEAQKEQELEETETVLEKNILTQLNERGVYGDKGGLLGGTLHVPIKGSHDSGDLEFIVDDCKIFAHSDIVREGSSYLKQIMEKSPMSAALERKPDAIKITQQYYGLMGTPLSILLRALYTIMVIIAFTVRRVVSPTHDARKRIVLTDTSVPVVLAALRWIYQIPVHPPVEMLLDLFELATRLRIDRLPIYCIDRLKKEVSVETAAAAAKVAAVSRSASLWKAAVKVGQQHWGEVSHTAGYLELMHSSPHIAQDYALAIHESVVLPAHKTFGTAAA</sequence>
<evidence type="ECO:0000259" key="7">
    <source>
        <dbReference type="SMART" id="SM00225"/>
    </source>
</evidence>
<keyword evidence="3" id="KW-0677">Repeat</keyword>
<name>A0A1Y5INM1_OSTTA</name>
<dbReference type="PANTHER" id="PTHR46647:SF1">
    <property type="entry name" value="RAB9 EFFECTOR PROTEIN WITH KELCH MOTIFS"/>
    <property type="match status" value="1"/>
</dbReference>
<dbReference type="Gene3D" id="3.30.710.10">
    <property type="entry name" value="Potassium Channel Kv1.1, Chain A"/>
    <property type="match status" value="1"/>
</dbReference>
<organism evidence="8">
    <name type="scientific">Ostreococcus tauri</name>
    <name type="common">Marine green alga</name>
    <dbReference type="NCBI Taxonomy" id="70448"/>
    <lineage>
        <taxon>Eukaryota</taxon>
        <taxon>Viridiplantae</taxon>
        <taxon>Chlorophyta</taxon>
        <taxon>Mamiellophyceae</taxon>
        <taxon>Mamiellales</taxon>
        <taxon>Bathycoccaceae</taxon>
        <taxon>Ostreococcus</taxon>
    </lineage>
</organism>
<dbReference type="Pfam" id="PF24681">
    <property type="entry name" value="Kelch_KLHDC2_KLHL20_DRC7"/>
    <property type="match status" value="1"/>
</dbReference>
<dbReference type="SUPFAM" id="SSF117281">
    <property type="entry name" value="Kelch motif"/>
    <property type="match status" value="1"/>
</dbReference>
<feature type="transmembrane region" description="Helical" evidence="6">
    <location>
        <begin position="506"/>
        <end position="526"/>
    </location>
</feature>
<keyword evidence="2" id="KW-0880">Kelch repeat</keyword>
<dbReference type="InterPro" id="IPR052124">
    <property type="entry name" value="Rab9_kelch_effector"/>
</dbReference>
<dbReference type="InterPro" id="IPR011043">
    <property type="entry name" value="Gal_Oxase/kelch_b-propeller"/>
</dbReference>
<dbReference type="Proteomes" id="UP000195557">
    <property type="component" value="Unassembled WGS sequence"/>
</dbReference>
<dbReference type="eggNOG" id="KOG0379">
    <property type="taxonomic scope" value="Eukaryota"/>
</dbReference>
<gene>
    <name evidence="8" type="ORF">BE221DRAFT_69229</name>
</gene>
<dbReference type="InterPro" id="IPR011333">
    <property type="entry name" value="SKP1/BTB/POZ_sf"/>
</dbReference>
<dbReference type="SUPFAM" id="SSF50965">
    <property type="entry name" value="Galactose oxidase, central domain"/>
    <property type="match status" value="1"/>
</dbReference>
<evidence type="ECO:0000313" key="8">
    <source>
        <dbReference type="EMBL" id="OUS48535.1"/>
    </source>
</evidence>
<keyword evidence="6" id="KW-1133">Transmembrane helix</keyword>
<keyword evidence="4" id="KW-0175">Coiled coil</keyword>
<evidence type="ECO:0000256" key="6">
    <source>
        <dbReference type="SAM" id="Phobius"/>
    </source>
</evidence>
<evidence type="ECO:0000256" key="1">
    <source>
        <dbReference type="ARBA" id="ARBA00004906"/>
    </source>
</evidence>
<dbReference type="EMBL" id="KZ155774">
    <property type="protein sequence ID" value="OUS48535.1"/>
    <property type="molecule type" value="Genomic_DNA"/>
</dbReference>
<dbReference type="InterPro" id="IPR015915">
    <property type="entry name" value="Kelch-typ_b-propeller"/>
</dbReference>
<accession>A0A1Y5INM1</accession>
<feature type="domain" description="BTB" evidence="7">
    <location>
        <begin position="445"/>
        <end position="592"/>
    </location>
</feature>
<dbReference type="InterPro" id="IPR000210">
    <property type="entry name" value="BTB/POZ_dom"/>
</dbReference>
<evidence type="ECO:0000256" key="2">
    <source>
        <dbReference type="ARBA" id="ARBA00022441"/>
    </source>
</evidence>
<dbReference type="Gene3D" id="2.120.10.80">
    <property type="entry name" value="Kelch-type beta propeller"/>
    <property type="match status" value="2"/>
</dbReference>
<dbReference type="AlphaFoldDB" id="A0A1Y5INM1"/>
<keyword evidence="6" id="KW-0472">Membrane</keyword>
<dbReference type="SUPFAM" id="SSF54695">
    <property type="entry name" value="POZ domain"/>
    <property type="match status" value="1"/>
</dbReference>
<feature type="compositionally biased region" description="Basic and acidic residues" evidence="5">
    <location>
        <begin position="1"/>
        <end position="14"/>
    </location>
</feature>
<feature type="region of interest" description="Disordered" evidence="5">
    <location>
        <begin position="1"/>
        <end position="51"/>
    </location>
</feature>
<feature type="coiled-coil region" evidence="4">
    <location>
        <begin position="373"/>
        <end position="412"/>
    </location>
</feature>
<dbReference type="PANTHER" id="PTHR46647">
    <property type="entry name" value="RAB9 EFFECTOR PROTEIN WITH KELCH MOTIFS"/>
    <property type="match status" value="1"/>
</dbReference>
<proteinExistence type="predicted"/>
<evidence type="ECO:0000256" key="4">
    <source>
        <dbReference type="SAM" id="Coils"/>
    </source>
</evidence>
<dbReference type="SMART" id="SM00225">
    <property type="entry name" value="BTB"/>
    <property type="match status" value="1"/>
</dbReference>
<protein>
    <submittedName>
        <fullName evidence="8">Kelch repeat-containing protein</fullName>
    </submittedName>
</protein>
<reference evidence="8" key="1">
    <citation type="submission" date="2017-04" db="EMBL/GenBank/DDBJ databases">
        <title>Population genomics of picophytoplankton unveils novel chromosome hypervariability.</title>
        <authorList>
            <consortium name="DOE Joint Genome Institute"/>
            <person name="Blanc-Mathieu R."/>
            <person name="Krasovec M."/>
            <person name="Hebrard M."/>
            <person name="Yau S."/>
            <person name="Desgranges E."/>
            <person name="Martin J."/>
            <person name="Schackwitz W."/>
            <person name="Kuo A."/>
            <person name="Salin G."/>
            <person name="Donnadieu C."/>
            <person name="Desdevises Y."/>
            <person name="Sanchez-Ferandin S."/>
            <person name="Moreau H."/>
            <person name="Rivals E."/>
            <person name="Grigoriev I.V."/>
            <person name="Grimsley N."/>
            <person name="Eyre-Walker A."/>
            <person name="Piganeau G."/>
        </authorList>
    </citation>
    <scope>NUCLEOTIDE SEQUENCE [LARGE SCALE GENOMIC DNA]</scope>
    <source>
        <strain evidence="8">RCC 1115</strain>
    </source>
</reference>
<comment type="pathway">
    <text evidence="1">Protein modification; protein ubiquitination.</text>
</comment>
<evidence type="ECO:0000256" key="3">
    <source>
        <dbReference type="ARBA" id="ARBA00022737"/>
    </source>
</evidence>
<keyword evidence="6" id="KW-0812">Transmembrane</keyword>
<evidence type="ECO:0000256" key="5">
    <source>
        <dbReference type="SAM" id="MobiDB-lite"/>
    </source>
</evidence>